<accession>A0A914QE47</accession>
<evidence type="ECO:0000313" key="1">
    <source>
        <dbReference type="Proteomes" id="UP000887578"/>
    </source>
</evidence>
<protein>
    <submittedName>
        <fullName evidence="2">Uncharacterized protein</fullName>
    </submittedName>
</protein>
<evidence type="ECO:0000313" key="2">
    <source>
        <dbReference type="WBParaSite" id="PDA_v2.g30051.t1"/>
    </source>
</evidence>
<dbReference type="WBParaSite" id="PDA_v2.g30051.t1">
    <property type="protein sequence ID" value="PDA_v2.g30051.t1"/>
    <property type="gene ID" value="PDA_v2.g30051"/>
</dbReference>
<sequence>MSKSLLMKHAAENASFGINFGKEAKNPQTGSLKRKFESLMSNDLELSIKRPKFEVSVYGDNILEFNQPRKSLVNCQRLRSQHFPFRKSLMDYIVKNNPNVLRKLQKTCKYFLIKHPYLIVTDIWSDCNCTRVTIDGKQYWIYDEIDYFPKMLVAKSLRFGVVDPDYFHKWMRRILRWDIPEIEFADTCMSYCSFKNVTKSQKVVKWNSLLANVFEDKKKIHISLDLMLINLPNIVDFSIRQCHITSETTMNLNQLPWKNKIERLILYSIDGIFDPDSFYEFLVKALAPRAFLKLIFVKTLNQEKVDQLKNVLQYKLESWNPRVEKPKIMFDRFDHTTTYSSLCL</sequence>
<reference evidence="2" key="1">
    <citation type="submission" date="2022-11" db="UniProtKB">
        <authorList>
            <consortium name="WormBaseParasite"/>
        </authorList>
    </citation>
    <scope>IDENTIFICATION</scope>
</reference>
<proteinExistence type="predicted"/>
<dbReference type="Proteomes" id="UP000887578">
    <property type="component" value="Unplaced"/>
</dbReference>
<dbReference type="AlphaFoldDB" id="A0A914QE47"/>
<name>A0A914QE47_9BILA</name>
<organism evidence="1 2">
    <name type="scientific">Panagrolaimus davidi</name>
    <dbReference type="NCBI Taxonomy" id="227884"/>
    <lineage>
        <taxon>Eukaryota</taxon>
        <taxon>Metazoa</taxon>
        <taxon>Ecdysozoa</taxon>
        <taxon>Nematoda</taxon>
        <taxon>Chromadorea</taxon>
        <taxon>Rhabditida</taxon>
        <taxon>Tylenchina</taxon>
        <taxon>Panagrolaimomorpha</taxon>
        <taxon>Panagrolaimoidea</taxon>
        <taxon>Panagrolaimidae</taxon>
        <taxon>Panagrolaimus</taxon>
    </lineage>
</organism>
<keyword evidence="1" id="KW-1185">Reference proteome</keyword>